<dbReference type="Pfam" id="PF13377">
    <property type="entry name" value="Peripla_BP_3"/>
    <property type="match status" value="1"/>
</dbReference>
<dbReference type="InterPro" id="IPR010982">
    <property type="entry name" value="Lambda_DNA-bd_dom_sf"/>
</dbReference>
<dbReference type="CDD" id="cd06291">
    <property type="entry name" value="PBP1_Qymf-like"/>
    <property type="match status" value="1"/>
</dbReference>
<gene>
    <name evidence="6" type="ordered locus">TEH_06070</name>
</gene>
<dbReference type="PROSITE" id="PS50932">
    <property type="entry name" value="HTH_LACI_2"/>
    <property type="match status" value="1"/>
</dbReference>
<dbReference type="Pfam" id="PF00356">
    <property type="entry name" value="LacI"/>
    <property type="match status" value="1"/>
</dbReference>
<dbReference type="Proteomes" id="UP000002663">
    <property type="component" value="Chromosome"/>
</dbReference>
<evidence type="ECO:0000256" key="4">
    <source>
        <dbReference type="ARBA" id="ARBA00023163"/>
    </source>
</evidence>
<dbReference type="EMBL" id="AP012046">
    <property type="protein sequence ID" value="BAK93934.1"/>
    <property type="molecule type" value="Genomic_DNA"/>
</dbReference>
<evidence type="ECO:0000256" key="3">
    <source>
        <dbReference type="ARBA" id="ARBA00023125"/>
    </source>
</evidence>
<dbReference type="PANTHER" id="PTHR30146:SF95">
    <property type="entry name" value="RIBOSE OPERON REPRESSOR"/>
    <property type="match status" value="1"/>
</dbReference>
<dbReference type="GO" id="GO:0000976">
    <property type="term" value="F:transcription cis-regulatory region binding"/>
    <property type="evidence" value="ECO:0007669"/>
    <property type="project" value="TreeGrafter"/>
</dbReference>
<dbReference type="AlphaFoldDB" id="A0AAN1VQF2"/>
<dbReference type="InterPro" id="IPR028082">
    <property type="entry name" value="Peripla_BP_I"/>
</dbReference>
<keyword evidence="1" id="KW-0678">Repressor</keyword>
<dbReference type="Gene3D" id="3.40.50.2300">
    <property type="match status" value="2"/>
</dbReference>
<evidence type="ECO:0000313" key="6">
    <source>
        <dbReference type="EMBL" id="BAK93934.1"/>
    </source>
</evidence>
<reference evidence="6 7" key="1">
    <citation type="submission" date="2011-01" db="EMBL/GenBank/DDBJ databases">
        <title>Whole genome sequence of Tetragenococcus halophilus NBRC 12172.</title>
        <authorList>
            <person name="Nakazawa H."/>
            <person name="Omata S."/>
            <person name="Koga C."/>
            <person name="Watanabe Y."/>
            <person name="Katano Y."/>
            <person name="Ito N."/>
            <person name="Tsukatani N."/>
            <person name="Ankai A."/>
            <person name="Oguchi A."/>
            <person name="Fukui S."/>
            <person name="Yashiro I."/>
            <person name="Kamata S."/>
            <person name="Hashimoto Y."/>
            <person name="Yamazaki J."/>
            <person name="Taguchi H."/>
            <person name="Tanaka A."/>
            <person name="Koyama T."/>
            <person name="Ichige A."/>
            <person name="Hanya Y."/>
            <person name="Tanikawa S."/>
            <person name="Yamazaki S."/>
            <person name="Fujita N."/>
        </authorList>
    </citation>
    <scope>NUCLEOTIDE SEQUENCE [LARGE SCALE GENOMIC DNA]</scope>
    <source>
        <strain evidence="7">DSM 20338 / JCM 20259 / NCIMB 9735 / NBRC 12172</strain>
    </source>
</reference>
<keyword evidence="4" id="KW-0804">Transcription</keyword>
<evidence type="ECO:0000256" key="1">
    <source>
        <dbReference type="ARBA" id="ARBA00022491"/>
    </source>
</evidence>
<keyword evidence="2" id="KW-0805">Transcription regulation</keyword>
<dbReference type="PANTHER" id="PTHR30146">
    <property type="entry name" value="LACI-RELATED TRANSCRIPTIONAL REPRESSOR"/>
    <property type="match status" value="1"/>
</dbReference>
<dbReference type="KEGG" id="thl:TEH_06070"/>
<proteinExistence type="predicted"/>
<dbReference type="SUPFAM" id="SSF53822">
    <property type="entry name" value="Periplasmic binding protein-like I"/>
    <property type="match status" value="1"/>
</dbReference>
<evidence type="ECO:0000313" key="7">
    <source>
        <dbReference type="Proteomes" id="UP000002663"/>
    </source>
</evidence>
<dbReference type="CDD" id="cd01392">
    <property type="entry name" value="HTH_LacI"/>
    <property type="match status" value="1"/>
</dbReference>
<dbReference type="SMART" id="SM00354">
    <property type="entry name" value="HTH_LACI"/>
    <property type="match status" value="1"/>
</dbReference>
<dbReference type="GO" id="GO:0003700">
    <property type="term" value="F:DNA-binding transcription factor activity"/>
    <property type="evidence" value="ECO:0007669"/>
    <property type="project" value="TreeGrafter"/>
</dbReference>
<dbReference type="Gene3D" id="1.10.260.40">
    <property type="entry name" value="lambda repressor-like DNA-binding domains"/>
    <property type="match status" value="1"/>
</dbReference>
<accession>A0AAN1VQF2</accession>
<protein>
    <submittedName>
        <fullName evidence="6">LacI family transcriptional regulator</fullName>
    </submittedName>
</protein>
<dbReference type="SUPFAM" id="SSF47413">
    <property type="entry name" value="lambda repressor-like DNA-binding domains"/>
    <property type="match status" value="1"/>
</dbReference>
<dbReference type="InterPro" id="IPR046335">
    <property type="entry name" value="LacI/GalR-like_sensor"/>
</dbReference>
<dbReference type="RefSeq" id="WP_014124000.1">
    <property type="nucleotide sequence ID" value="NC_016052.1"/>
</dbReference>
<organism evidence="6 7">
    <name type="scientific">Tetragenococcus halophilus (strain DSM 20338 / JCM 20259 / NCIMB 9735 / NBRC 12172)</name>
    <name type="common">Pediococcus halophilus</name>
    <dbReference type="NCBI Taxonomy" id="945021"/>
    <lineage>
        <taxon>Bacteria</taxon>
        <taxon>Bacillati</taxon>
        <taxon>Bacillota</taxon>
        <taxon>Bacilli</taxon>
        <taxon>Lactobacillales</taxon>
        <taxon>Enterococcaceae</taxon>
        <taxon>Tetragenococcus</taxon>
    </lineage>
</organism>
<dbReference type="InterPro" id="IPR000843">
    <property type="entry name" value="HTH_LacI"/>
</dbReference>
<evidence type="ECO:0000256" key="2">
    <source>
        <dbReference type="ARBA" id="ARBA00023015"/>
    </source>
</evidence>
<feature type="domain" description="HTH lacI-type" evidence="5">
    <location>
        <begin position="6"/>
        <end position="61"/>
    </location>
</feature>
<evidence type="ECO:0000259" key="5">
    <source>
        <dbReference type="PROSITE" id="PS50932"/>
    </source>
</evidence>
<sequence length="341" mass="38138">MDDKRISIKDLAKITGYSVATVSRVLNNKEGKFSEKTKEKVLAAIEETNYATNSIAKSLRVRKTNTIAVVIPDLSNSFFARLVQEIETLLFSRGFTLIICTTDREQEKEDQYLKMLEGKMVDGIIMISGNDDLASSNYFKGKPIVFIDRGIQDEENISIVGSNHYQGGKLAAQKLFDNKCKNIAFITQDKNLQINKEIFRGANELLTKQEIPLDNNIIVSAMPDDKFSKTGATTSTVTELIHKGRFNYDGAICTDDRVAVGAILALEKCGKVIPEDFKIIGYGNDPISKYFTPALTSIRQDYALLAKESVKELFYRIEEEVERVAHAITIPVSLVNRQTTI</sequence>
<name>A0AAN1VQF2_TETHN</name>
<keyword evidence="3" id="KW-0238">DNA-binding</keyword>